<evidence type="ECO:0000313" key="1">
    <source>
        <dbReference type="EMBL" id="GGM24964.1"/>
    </source>
</evidence>
<proteinExistence type="predicted"/>
<dbReference type="EMBL" id="BMLG01000002">
    <property type="protein sequence ID" value="GGM24964.1"/>
    <property type="molecule type" value="Genomic_DNA"/>
</dbReference>
<dbReference type="OrthoDB" id="2960746at2"/>
<dbReference type="Proteomes" id="UP000618460">
    <property type="component" value="Unassembled WGS sequence"/>
</dbReference>
<dbReference type="AlphaFoldDB" id="A0A917TL95"/>
<comment type="caution">
    <text evidence="1">The sequence shown here is derived from an EMBL/GenBank/DDBJ whole genome shotgun (WGS) entry which is preliminary data.</text>
</comment>
<dbReference type="InterPro" id="IPR020909">
    <property type="entry name" value="UPF0736"/>
</dbReference>
<sequence length="255" mass="30636">MMYLHDVWVNWFEGEENSYNVCAFHEWRKQDGIEILDQVPIVYTDATLYEQIENDLVDVPTDLLEYIHNRAYLRKNQERIPLEYASIITDGKSVLAFDTMGYGIPVRKSRLIPRQERLVFEMLEDTSKKQFSIQGNPIEKPYHILSLPPEAMVGLTRRERKLKQLLMMALDQLEQTNNKKEIHYWLTEWMPNNYQAIKQMDCYTAWNELYQELYQGWSAAHEDFCKKIIKGQSYFEKMWELENDEQKLQTYKRII</sequence>
<gene>
    <name evidence="1" type="ORF">GCM10011351_08290</name>
</gene>
<accession>A0A917TL95</accession>
<organism evidence="1 2">
    <name type="scientific">Paraliobacillus quinghaiensis</name>
    <dbReference type="NCBI Taxonomy" id="470815"/>
    <lineage>
        <taxon>Bacteria</taxon>
        <taxon>Bacillati</taxon>
        <taxon>Bacillota</taxon>
        <taxon>Bacilli</taxon>
        <taxon>Bacillales</taxon>
        <taxon>Bacillaceae</taxon>
        <taxon>Paraliobacillus</taxon>
    </lineage>
</organism>
<reference evidence="1" key="2">
    <citation type="submission" date="2020-09" db="EMBL/GenBank/DDBJ databases">
        <authorList>
            <person name="Sun Q."/>
            <person name="Zhou Y."/>
        </authorList>
    </citation>
    <scope>NUCLEOTIDE SEQUENCE</scope>
    <source>
        <strain evidence="1">CGMCC 1.6333</strain>
    </source>
</reference>
<evidence type="ECO:0000313" key="2">
    <source>
        <dbReference type="Proteomes" id="UP000618460"/>
    </source>
</evidence>
<protein>
    <submittedName>
        <fullName evidence="1">UPF0736 protein</fullName>
    </submittedName>
</protein>
<keyword evidence="2" id="KW-1185">Reference proteome</keyword>
<name>A0A917TL95_9BACI</name>
<dbReference type="RefSeq" id="WP_117153267.1">
    <property type="nucleotide sequence ID" value="NZ_BMLG01000002.1"/>
</dbReference>
<dbReference type="Pfam" id="PF12227">
    <property type="entry name" value="DUF3603"/>
    <property type="match status" value="1"/>
</dbReference>
<reference evidence="1" key="1">
    <citation type="journal article" date="2014" name="Int. J. Syst. Evol. Microbiol.">
        <title>Complete genome sequence of Corynebacterium casei LMG S-19264T (=DSM 44701T), isolated from a smear-ripened cheese.</title>
        <authorList>
            <consortium name="US DOE Joint Genome Institute (JGI-PGF)"/>
            <person name="Walter F."/>
            <person name="Albersmeier A."/>
            <person name="Kalinowski J."/>
            <person name="Ruckert C."/>
        </authorList>
    </citation>
    <scope>NUCLEOTIDE SEQUENCE</scope>
    <source>
        <strain evidence="1">CGMCC 1.6333</strain>
    </source>
</reference>